<evidence type="ECO:0000256" key="1">
    <source>
        <dbReference type="SAM" id="SignalP"/>
    </source>
</evidence>
<feature type="signal peptide" evidence="1">
    <location>
        <begin position="1"/>
        <end position="24"/>
    </location>
</feature>
<name>A0A1M6U805_9FIRM</name>
<evidence type="ECO:0000313" key="3">
    <source>
        <dbReference type="Proteomes" id="UP000184301"/>
    </source>
</evidence>
<dbReference type="RefSeq" id="WP_278319607.1">
    <property type="nucleotide sequence ID" value="NZ_FQZY01000068.1"/>
</dbReference>
<evidence type="ECO:0000313" key="2">
    <source>
        <dbReference type="EMBL" id="SHK65286.1"/>
    </source>
</evidence>
<dbReference type="Proteomes" id="UP000184301">
    <property type="component" value="Unassembled WGS sequence"/>
</dbReference>
<proteinExistence type="predicted"/>
<gene>
    <name evidence="2" type="ORF">SAMN02745243_03428</name>
</gene>
<dbReference type="AlphaFoldDB" id="A0A1M6U805"/>
<dbReference type="EMBL" id="FQZY01000068">
    <property type="protein sequence ID" value="SHK65286.1"/>
    <property type="molecule type" value="Genomic_DNA"/>
</dbReference>
<reference evidence="2 3" key="1">
    <citation type="submission" date="2016-11" db="EMBL/GenBank/DDBJ databases">
        <authorList>
            <person name="Jaros S."/>
            <person name="Januszkiewicz K."/>
            <person name="Wedrychowicz H."/>
        </authorList>
    </citation>
    <scope>NUCLEOTIDE SEQUENCE [LARGE SCALE GENOMIC DNA]</scope>
    <source>
        <strain evidence="2 3">DSM 15480</strain>
    </source>
</reference>
<feature type="chain" id="PRO_5039045928" evidence="1">
    <location>
        <begin position="25"/>
        <end position="43"/>
    </location>
</feature>
<protein>
    <submittedName>
        <fullName evidence="2">Uncharacterized protein</fullName>
    </submittedName>
</protein>
<accession>A0A1M6U805</accession>
<sequence length="43" mass="4359">MHLSKHIRILFITAALALTLTAVACGQKEGASGKTTDSTSGGT</sequence>
<keyword evidence="3" id="KW-1185">Reference proteome</keyword>
<organism evidence="2 3">
    <name type="scientific">Hespellia stercorisuis DSM 15480</name>
    <dbReference type="NCBI Taxonomy" id="1121950"/>
    <lineage>
        <taxon>Bacteria</taxon>
        <taxon>Bacillati</taxon>
        <taxon>Bacillota</taxon>
        <taxon>Clostridia</taxon>
        <taxon>Lachnospirales</taxon>
        <taxon>Lachnospiraceae</taxon>
        <taxon>Hespellia</taxon>
    </lineage>
</organism>
<keyword evidence="1" id="KW-0732">Signal</keyword>
<dbReference type="PROSITE" id="PS51257">
    <property type="entry name" value="PROKAR_LIPOPROTEIN"/>
    <property type="match status" value="1"/>
</dbReference>